<evidence type="ECO:0000259" key="3">
    <source>
        <dbReference type="PROSITE" id="PS50206"/>
    </source>
</evidence>
<dbReference type="InterPro" id="IPR036873">
    <property type="entry name" value="Rhodanese-like_dom_sf"/>
</dbReference>
<keyword evidence="2" id="KW-0677">Repeat</keyword>
<dbReference type="EMBL" id="JASNQZ010000011">
    <property type="protein sequence ID" value="KAL0950893.1"/>
    <property type="molecule type" value="Genomic_DNA"/>
</dbReference>
<proteinExistence type="predicted"/>
<gene>
    <name evidence="4" type="ORF">HGRIS_007652</name>
</gene>
<dbReference type="Proteomes" id="UP001556367">
    <property type="component" value="Unassembled WGS sequence"/>
</dbReference>
<evidence type="ECO:0000313" key="4">
    <source>
        <dbReference type="EMBL" id="KAL0950893.1"/>
    </source>
</evidence>
<protein>
    <recommendedName>
        <fullName evidence="3">Rhodanese domain-containing protein</fullName>
    </recommendedName>
</protein>
<reference evidence="5" key="1">
    <citation type="submission" date="2024-06" db="EMBL/GenBank/DDBJ databases">
        <title>Multi-omics analyses provide insights into the biosynthesis of the anticancer antibiotic pleurotin in Hohenbuehelia grisea.</title>
        <authorList>
            <person name="Weaver J.A."/>
            <person name="Alberti F."/>
        </authorList>
    </citation>
    <scope>NUCLEOTIDE SEQUENCE [LARGE SCALE GENOMIC DNA]</scope>
    <source>
        <strain evidence="5">T-177</strain>
    </source>
</reference>
<sequence length="331" mass="35688">MSFCLPRILSRTSLPTKLLRPMSSASSAPLLLTPAQVKELMAGQRPISILDATWFMPNVSRKAKDEFASKRLPGAQFLDLDEVASPHELGLKHMMPSGRVFADACERLGIAPSSHVIIYDGHGVFSSPRALFMFRAFGHGNSSIIDGGLPRWQADGLPVEDGVPQQAQPSEYPAPILDTATVKSYEQVVSNSLLGPALSSDAEIVVDARSQGRYLGKDPEPRPGLSSGHIPNSFSLPFTAFLDRKSTGGLEYTTFLPKEKIQQALVNAVGPEAVDMILQGKLPITTSCGSGMSAGVLWLGLKLLGVEKIGLYDESWTGYAMRPTSKIEISH</sequence>
<keyword evidence="5" id="KW-1185">Reference proteome</keyword>
<organism evidence="4 5">
    <name type="scientific">Hohenbuehelia grisea</name>
    <dbReference type="NCBI Taxonomy" id="104357"/>
    <lineage>
        <taxon>Eukaryota</taxon>
        <taxon>Fungi</taxon>
        <taxon>Dikarya</taxon>
        <taxon>Basidiomycota</taxon>
        <taxon>Agaricomycotina</taxon>
        <taxon>Agaricomycetes</taxon>
        <taxon>Agaricomycetidae</taxon>
        <taxon>Agaricales</taxon>
        <taxon>Pleurotineae</taxon>
        <taxon>Pleurotaceae</taxon>
        <taxon>Hohenbuehelia</taxon>
    </lineage>
</organism>
<dbReference type="InterPro" id="IPR001763">
    <property type="entry name" value="Rhodanese-like_dom"/>
</dbReference>
<dbReference type="SUPFAM" id="SSF52821">
    <property type="entry name" value="Rhodanese/Cell cycle control phosphatase"/>
    <property type="match status" value="2"/>
</dbReference>
<evidence type="ECO:0000256" key="1">
    <source>
        <dbReference type="ARBA" id="ARBA00022679"/>
    </source>
</evidence>
<evidence type="ECO:0000313" key="5">
    <source>
        <dbReference type="Proteomes" id="UP001556367"/>
    </source>
</evidence>
<accession>A0ABR3J5X1</accession>
<dbReference type="PANTHER" id="PTHR11364:SF27">
    <property type="entry name" value="SULFURTRANSFERASE"/>
    <property type="match status" value="1"/>
</dbReference>
<dbReference type="InterPro" id="IPR045078">
    <property type="entry name" value="TST/MPST-like"/>
</dbReference>
<feature type="domain" description="Rhodanese" evidence="3">
    <location>
        <begin position="43"/>
        <end position="161"/>
    </location>
</feature>
<feature type="domain" description="Rhodanese" evidence="3">
    <location>
        <begin position="199"/>
        <end position="328"/>
    </location>
</feature>
<name>A0ABR3J5X1_9AGAR</name>
<dbReference type="Pfam" id="PF00581">
    <property type="entry name" value="Rhodanese"/>
    <property type="match status" value="2"/>
</dbReference>
<dbReference type="PROSITE" id="PS50206">
    <property type="entry name" value="RHODANESE_3"/>
    <property type="match status" value="2"/>
</dbReference>
<keyword evidence="1" id="KW-0808">Transferase</keyword>
<evidence type="ECO:0000256" key="2">
    <source>
        <dbReference type="ARBA" id="ARBA00022737"/>
    </source>
</evidence>
<dbReference type="CDD" id="cd01448">
    <property type="entry name" value="TST_Repeat_1"/>
    <property type="match status" value="1"/>
</dbReference>
<dbReference type="SMART" id="SM00450">
    <property type="entry name" value="RHOD"/>
    <property type="match status" value="2"/>
</dbReference>
<dbReference type="CDD" id="cd01449">
    <property type="entry name" value="TST_Repeat_2"/>
    <property type="match status" value="1"/>
</dbReference>
<dbReference type="Gene3D" id="3.40.250.10">
    <property type="entry name" value="Rhodanese-like domain"/>
    <property type="match status" value="2"/>
</dbReference>
<comment type="caution">
    <text evidence="4">The sequence shown here is derived from an EMBL/GenBank/DDBJ whole genome shotgun (WGS) entry which is preliminary data.</text>
</comment>
<dbReference type="PANTHER" id="PTHR11364">
    <property type="entry name" value="THIOSULFATE SULFERTANSFERASE"/>
    <property type="match status" value="1"/>
</dbReference>